<dbReference type="PANTHER" id="PTHR30469">
    <property type="entry name" value="MULTIDRUG RESISTANCE PROTEIN MDTA"/>
    <property type="match status" value="1"/>
</dbReference>
<dbReference type="GO" id="GO:1990281">
    <property type="term" value="C:efflux pump complex"/>
    <property type="evidence" value="ECO:0007669"/>
    <property type="project" value="TreeGrafter"/>
</dbReference>
<feature type="domain" description="Multidrug resistance protein MdtA-like barrel-sandwich hybrid" evidence="2">
    <location>
        <begin position="78"/>
        <end position="260"/>
    </location>
</feature>
<accession>A0A291GA41</accession>
<name>A0A291GA41_9RHOB</name>
<dbReference type="OrthoDB" id="7626141at2"/>
<feature type="coiled-coil region" evidence="1">
    <location>
        <begin position="118"/>
        <end position="152"/>
    </location>
</feature>
<sequence>MATRTRSAAGLAILGATLALTLTAGGLVYQAATGPKTNAATRSPKARAYTVDVATLTPETLTPVISAYGRLEAAHRLELRSAVAGTLIELPESFRNGGRVAAGDLLYRIDPARLQSAYELAQTDVAEAEANLNEMRATLELSRLEAKAAEDQRDLRIQAYARQLDLRERGVATAEALETASLARAAAEQTLINRQQAVAGNEAQLAQAQILLERRQIALREAARALSDTEMRAPFDGVLSEVTALPGGLVSVNEQLGVLVDPGQIEVAFRLTGNQYARLLNDAGALRKAEITVLIQRGRQETEVPARLDRTAVALEDGQVGRLVYARLTDPDPSLVQPGDFVALRIPEKPLSNVARIPASAVTTDGRMLLIGAANRLEEVPVTLLRHQGDDLIVADVPFGRQYVTARALQLGPGIVVTPVVPALATETAPSATPATPAPAPAADTIALDDTRRAAIVAFIEASDKMKPEKKAQFLEELSRPEVPRATVEKFEAMIAGGQ</sequence>
<keyword evidence="1" id="KW-0175">Coiled coil</keyword>
<dbReference type="EMBL" id="CP022196">
    <property type="protein sequence ID" value="ATG46912.1"/>
    <property type="molecule type" value="Genomic_DNA"/>
</dbReference>
<evidence type="ECO:0000313" key="3">
    <source>
        <dbReference type="EMBL" id="ATG46912.1"/>
    </source>
</evidence>
<evidence type="ECO:0000259" key="2">
    <source>
        <dbReference type="Pfam" id="PF25917"/>
    </source>
</evidence>
<dbReference type="Pfam" id="PF25917">
    <property type="entry name" value="BSH_RND"/>
    <property type="match status" value="1"/>
</dbReference>
<evidence type="ECO:0000313" key="4">
    <source>
        <dbReference type="Proteomes" id="UP000217935"/>
    </source>
</evidence>
<dbReference type="RefSeq" id="WP_096805072.1">
    <property type="nucleotide sequence ID" value="NZ_CP022196.1"/>
</dbReference>
<reference evidence="3 4" key="1">
    <citation type="submission" date="2017-06" db="EMBL/GenBank/DDBJ databases">
        <title>Celeribacter sp. TSPH2 complete genome sequence.</title>
        <authorList>
            <person name="Woo J.-H."/>
            <person name="Kim H.-S."/>
        </authorList>
    </citation>
    <scope>NUCLEOTIDE SEQUENCE [LARGE SCALE GENOMIC DNA]</scope>
    <source>
        <strain evidence="3 4">TSPH2</strain>
    </source>
</reference>
<dbReference type="AlphaFoldDB" id="A0A291GA41"/>
<dbReference type="Gene3D" id="2.40.420.20">
    <property type="match status" value="1"/>
</dbReference>
<dbReference type="Proteomes" id="UP000217935">
    <property type="component" value="Chromosome"/>
</dbReference>
<evidence type="ECO:0000256" key="1">
    <source>
        <dbReference type="SAM" id="Coils"/>
    </source>
</evidence>
<dbReference type="KEGG" id="ceh:CEW89_04630"/>
<dbReference type="Gene3D" id="2.40.50.100">
    <property type="match status" value="1"/>
</dbReference>
<organism evidence="3 4">
    <name type="scientific">Celeribacter ethanolicus</name>
    <dbReference type="NCBI Taxonomy" id="1758178"/>
    <lineage>
        <taxon>Bacteria</taxon>
        <taxon>Pseudomonadati</taxon>
        <taxon>Pseudomonadota</taxon>
        <taxon>Alphaproteobacteria</taxon>
        <taxon>Rhodobacterales</taxon>
        <taxon>Roseobacteraceae</taxon>
        <taxon>Celeribacter</taxon>
    </lineage>
</organism>
<dbReference type="PANTHER" id="PTHR30469:SF15">
    <property type="entry name" value="HLYD FAMILY OF SECRETION PROTEINS"/>
    <property type="match status" value="1"/>
</dbReference>
<dbReference type="InterPro" id="IPR058625">
    <property type="entry name" value="MdtA-like_BSH"/>
</dbReference>
<dbReference type="SUPFAM" id="SSF111369">
    <property type="entry name" value="HlyD-like secretion proteins"/>
    <property type="match status" value="2"/>
</dbReference>
<keyword evidence="4" id="KW-1185">Reference proteome</keyword>
<dbReference type="GO" id="GO:0015562">
    <property type="term" value="F:efflux transmembrane transporter activity"/>
    <property type="evidence" value="ECO:0007669"/>
    <property type="project" value="TreeGrafter"/>
</dbReference>
<dbReference type="STRING" id="1758178.GCA_001550095_02767"/>
<proteinExistence type="predicted"/>
<gene>
    <name evidence="3" type="ORF">CEW89_04630</name>
</gene>
<protein>
    <submittedName>
        <fullName evidence="3">Efflux transporter periplasmic adaptor subunit</fullName>
    </submittedName>
</protein>
<dbReference type="Gene3D" id="1.10.287.470">
    <property type="entry name" value="Helix hairpin bin"/>
    <property type="match status" value="1"/>
</dbReference>
<dbReference type="Gene3D" id="2.40.30.170">
    <property type="match status" value="1"/>
</dbReference>